<gene>
    <name evidence="2" type="ORF">ACFO6S_07715</name>
</gene>
<dbReference type="InterPro" id="IPR041581">
    <property type="entry name" value="Glyoxalase_6"/>
</dbReference>
<organism evidence="2 3">
    <name type="scientific">Rhodococcus kronopolitis</name>
    <dbReference type="NCBI Taxonomy" id="1460226"/>
    <lineage>
        <taxon>Bacteria</taxon>
        <taxon>Bacillati</taxon>
        <taxon>Actinomycetota</taxon>
        <taxon>Actinomycetes</taxon>
        <taxon>Mycobacteriales</taxon>
        <taxon>Nocardiaceae</taxon>
        <taxon>Rhodococcus</taxon>
    </lineage>
</organism>
<dbReference type="Proteomes" id="UP001595914">
    <property type="component" value="Unassembled WGS sequence"/>
</dbReference>
<dbReference type="PANTHER" id="PTHR35908">
    <property type="entry name" value="HYPOTHETICAL FUSION PROTEIN"/>
    <property type="match status" value="1"/>
</dbReference>
<dbReference type="Gene3D" id="3.10.180.10">
    <property type="entry name" value="2,3-Dihydroxybiphenyl 1,2-Dioxygenase, domain 1"/>
    <property type="match status" value="1"/>
</dbReference>
<dbReference type="InterPro" id="IPR029068">
    <property type="entry name" value="Glyas_Bleomycin-R_OHBP_Dase"/>
</dbReference>
<dbReference type="InterPro" id="IPR037523">
    <property type="entry name" value="VOC_core"/>
</dbReference>
<evidence type="ECO:0000259" key="1">
    <source>
        <dbReference type="PROSITE" id="PS51819"/>
    </source>
</evidence>
<sequence>MTLTLGMITVDSADPGPLAAWWAEQIGGRIEADNEGFFYMVGAPGAPFKLAFQKVEDPTPGKNRIHLDLSAPDLDAEVERLVAAGATEYERHDMDGFRWVTLTDPDGNRFCVAGGEH</sequence>
<dbReference type="RefSeq" id="WP_378415644.1">
    <property type="nucleotide sequence ID" value="NZ_JBHSFO010000003.1"/>
</dbReference>
<evidence type="ECO:0000313" key="3">
    <source>
        <dbReference type="Proteomes" id="UP001595914"/>
    </source>
</evidence>
<feature type="domain" description="VOC" evidence="1">
    <location>
        <begin position="4"/>
        <end position="115"/>
    </location>
</feature>
<dbReference type="PROSITE" id="PS51819">
    <property type="entry name" value="VOC"/>
    <property type="match status" value="1"/>
</dbReference>
<reference evidence="3" key="1">
    <citation type="journal article" date="2019" name="Int. J. Syst. Evol. Microbiol.">
        <title>The Global Catalogue of Microorganisms (GCM) 10K type strain sequencing project: providing services to taxonomists for standard genome sequencing and annotation.</title>
        <authorList>
            <consortium name="The Broad Institute Genomics Platform"/>
            <consortium name="The Broad Institute Genome Sequencing Center for Infectious Disease"/>
            <person name="Wu L."/>
            <person name="Ma J."/>
        </authorList>
    </citation>
    <scope>NUCLEOTIDE SEQUENCE [LARGE SCALE GENOMIC DNA]</scope>
    <source>
        <strain evidence="3">CCUG 54520</strain>
    </source>
</reference>
<accession>A0ABV9FRC9</accession>
<comment type="caution">
    <text evidence="2">The sequence shown here is derived from an EMBL/GenBank/DDBJ whole genome shotgun (WGS) entry which is preliminary data.</text>
</comment>
<dbReference type="Pfam" id="PF18029">
    <property type="entry name" value="Glyoxalase_6"/>
    <property type="match status" value="1"/>
</dbReference>
<dbReference type="SUPFAM" id="SSF54593">
    <property type="entry name" value="Glyoxalase/Bleomycin resistance protein/Dihydroxybiphenyl dioxygenase"/>
    <property type="match status" value="1"/>
</dbReference>
<dbReference type="PANTHER" id="PTHR35908:SF1">
    <property type="entry name" value="CONSERVED PROTEIN"/>
    <property type="match status" value="1"/>
</dbReference>
<dbReference type="EMBL" id="JBHSFO010000003">
    <property type="protein sequence ID" value="MFC4603563.1"/>
    <property type="molecule type" value="Genomic_DNA"/>
</dbReference>
<proteinExistence type="predicted"/>
<name>A0ABV9FRC9_9NOCA</name>
<protein>
    <submittedName>
        <fullName evidence="2">VOC family protein</fullName>
    </submittedName>
</protein>
<keyword evidence="3" id="KW-1185">Reference proteome</keyword>
<dbReference type="CDD" id="cd06587">
    <property type="entry name" value="VOC"/>
    <property type="match status" value="1"/>
</dbReference>
<evidence type="ECO:0000313" key="2">
    <source>
        <dbReference type="EMBL" id="MFC4603563.1"/>
    </source>
</evidence>